<feature type="domain" description="Nitroreductase" evidence="6">
    <location>
        <begin position="13"/>
        <end position="65"/>
    </location>
</feature>
<evidence type="ECO:0000259" key="6">
    <source>
        <dbReference type="Pfam" id="PF00881"/>
    </source>
</evidence>
<keyword evidence="4" id="KW-0288">FMN</keyword>
<dbReference type="RefSeq" id="WP_118200923.1">
    <property type="nucleotide sequence ID" value="NZ_QRIE01000028.1"/>
</dbReference>
<dbReference type="Pfam" id="PF00881">
    <property type="entry name" value="Nitroreductase"/>
    <property type="match status" value="2"/>
</dbReference>
<evidence type="ECO:0000256" key="3">
    <source>
        <dbReference type="ARBA" id="ARBA00022630"/>
    </source>
</evidence>
<comment type="similarity">
    <text evidence="2">Belongs to the nitroreductase family.</text>
</comment>
<comment type="cofactor">
    <cofactor evidence="1">
        <name>FMN</name>
        <dbReference type="ChEBI" id="CHEBI:58210"/>
    </cofactor>
</comment>
<dbReference type="Gene3D" id="3.40.109.10">
    <property type="entry name" value="NADH Oxidase"/>
    <property type="match status" value="1"/>
</dbReference>
<reference evidence="7 8" key="1">
    <citation type="submission" date="2018-08" db="EMBL/GenBank/DDBJ databases">
        <title>A genome reference for cultivated species of the human gut microbiota.</title>
        <authorList>
            <person name="Zou Y."/>
            <person name="Xue W."/>
            <person name="Luo G."/>
        </authorList>
    </citation>
    <scope>NUCLEOTIDE SEQUENCE [LARGE SCALE GENOMIC DNA]</scope>
    <source>
        <strain evidence="7 8">AM22-1</strain>
    </source>
</reference>
<evidence type="ECO:0000256" key="5">
    <source>
        <dbReference type="ARBA" id="ARBA00023002"/>
    </source>
</evidence>
<organism evidence="7 8">
    <name type="scientific">Segatella copri</name>
    <dbReference type="NCBI Taxonomy" id="165179"/>
    <lineage>
        <taxon>Bacteria</taxon>
        <taxon>Pseudomonadati</taxon>
        <taxon>Bacteroidota</taxon>
        <taxon>Bacteroidia</taxon>
        <taxon>Bacteroidales</taxon>
        <taxon>Prevotellaceae</taxon>
        <taxon>Segatella</taxon>
    </lineage>
</organism>
<dbReference type="AlphaFoldDB" id="A0A3R6HFJ5"/>
<protein>
    <submittedName>
        <fullName evidence="7">Nitroreductase</fullName>
    </submittedName>
</protein>
<dbReference type="PANTHER" id="PTHR43673:SF2">
    <property type="entry name" value="NITROREDUCTASE"/>
    <property type="match status" value="1"/>
</dbReference>
<feature type="domain" description="Nitroreductase" evidence="6">
    <location>
        <begin position="67"/>
        <end position="151"/>
    </location>
</feature>
<evidence type="ECO:0000256" key="1">
    <source>
        <dbReference type="ARBA" id="ARBA00001917"/>
    </source>
</evidence>
<evidence type="ECO:0000256" key="2">
    <source>
        <dbReference type="ARBA" id="ARBA00007118"/>
    </source>
</evidence>
<dbReference type="PANTHER" id="PTHR43673">
    <property type="entry name" value="NAD(P)H NITROREDUCTASE YDGI-RELATED"/>
    <property type="match status" value="1"/>
</dbReference>
<dbReference type="InterPro" id="IPR029479">
    <property type="entry name" value="Nitroreductase"/>
</dbReference>
<name>A0A3R6HFJ5_9BACT</name>
<dbReference type="InterPro" id="IPR000415">
    <property type="entry name" value="Nitroreductase-like"/>
</dbReference>
<keyword evidence="5" id="KW-0560">Oxidoreductase</keyword>
<dbReference type="Proteomes" id="UP000286501">
    <property type="component" value="Unassembled WGS sequence"/>
</dbReference>
<gene>
    <name evidence="7" type="ORF">DW250_08395</name>
</gene>
<dbReference type="GO" id="GO:0016491">
    <property type="term" value="F:oxidoreductase activity"/>
    <property type="evidence" value="ECO:0007669"/>
    <property type="project" value="UniProtKB-KW"/>
</dbReference>
<evidence type="ECO:0000313" key="8">
    <source>
        <dbReference type="Proteomes" id="UP000286501"/>
    </source>
</evidence>
<dbReference type="SUPFAM" id="SSF55469">
    <property type="entry name" value="FMN-dependent nitroreductase-like"/>
    <property type="match status" value="1"/>
</dbReference>
<proteinExistence type="inferred from homology"/>
<keyword evidence="3" id="KW-0285">Flavoprotein</keyword>
<sequence>MNDKNNMLALSLERFSARKFTPEAVSQEDLDYIMECVRLAPSAVNRQPWRWLIVRSEEAKKKLQDCYDREWFKTAPIYIIGMKNVNENWVRRYDEKPHGGIDVAIAAEHLCLAATEKGLGTCWVCNYDTAKMQQFFAREGYEAVVIIPVGHIAEDCPRAEKKRKEMSEITEEI</sequence>
<evidence type="ECO:0000256" key="4">
    <source>
        <dbReference type="ARBA" id="ARBA00022643"/>
    </source>
</evidence>
<dbReference type="EMBL" id="QRIN01000030">
    <property type="protein sequence ID" value="RHG65518.1"/>
    <property type="molecule type" value="Genomic_DNA"/>
</dbReference>
<evidence type="ECO:0000313" key="7">
    <source>
        <dbReference type="EMBL" id="RHG65518.1"/>
    </source>
</evidence>
<dbReference type="CDD" id="cd20609">
    <property type="entry name" value="nitroreductase"/>
    <property type="match status" value="1"/>
</dbReference>
<comment type="caution">
    <text evidence="7">The sequence shown here is derived from an EMBL/GenBank/DDBJ whole genome shotgun (WGS) entry which is preliminary data.</text>
</comment>
<accession>A0A3R6HFJ5</accession>